<keyword evidence="3" id="KW-1185">Reference proteome</keyword>
<dbReference type="PANTHER" id="PTHR31210">
    <property type="entry name" value="OS06G0731900 PROTEIN"/>
    <property type="match status" value="1"/>
</dbReference>
<dbReference type="PANTHER" id="PTHR31210:SF68">
    <property type="entry name" value="OS06G0727800 PROTEIN"/>
    <property type="match status" value="1"/>
</dbReference>
<evidence type="ECO:0000313" key="3">
    <source>
        <dbReference type="Proteomes" id="UP001632038"/>
    </source>
</evidence>
<accession>A0ABD3E7R6</accession>
<organism evidence="2 3">
    <name type="scientific">Castilleja foliolosa</name>
    <dbReference type="NCBI Taxonomy" id="1961234"/>
    <lineage>
        <taxon>Eukaryota</taxon>
        <taxon>Viridiplantae</taxon>
        <taxon>Streptophyta</taxon>
        <taxon>Embryophyta</taxon>
        <taxon>Tracheophyta</taxon>
        <taxon>Spermatophyta</taxon>
        <taxon>Magnoliopsida</taxon>
        <taxon>eudicotyledons</taxon>
        <taxon>Gunneridae</taxon>
        <taxon>Pentapetalae</taxon>
        <taxon>asterids</taxon>
        <taxon>lamiids</taxon>
        <taxon>Lamiales</taxon>
        <taxon>Orobanchaceae</taxon>
        <taxon>Pedicularideae</taxon>
        <taxon>Castillejinae</taxon>
        <taxon>Castilleja</taxon>
    </lineage>
</organism>
<dbReference type="Proteomes" id="UP001632038">
    <property type="component" value="Unassembled WGS sequence"/>
</dbReference>
<protein>
    <submittedName>
        <fullName evidence="2">Uncharacterized protein</fullName>
    </submittedName>
</protein>
<gene>
    <name evidence="2" type="ORF">CASFOL_006210</name>
</gene>
<evidence type="ECO:0000256" key="1">
    <source>
        <dbReference type="SAM" id="Phobius"/>
    </source>
</evidence>
<comment type="caution">
    <text evidence="2">The sequence shown here is derived from an EMBL/GenBank/DDBJ whole genome shotgun (WGS) entry which is preliminary data.</text>
</comment>
<proteinExistence type="predicted"/>
<dbReference type="Pfam" id="PF05212">
    <property type="entry name" value="DUF707"/>
    <property type="match status" value="1"/>
</dbReference>
<keyword evidence="1" id="KW-0472">Membrane</keyword>
<name>A0ABD3E7R6_9LAMI</name>
<dbReference type="InterPro" id="IPR007877">
    <property type="entry name" value="DUF707"/>
</dbReference>
<evidence type="ECO:0000313" key="2">
    <source>
        <dbReference type="EMBL" id="KAL3649807.1"/>
    </source>
</evidence>
<sequence>MESYKEYKKGNIGLSTMPKKSNETMRLIFTVSAAITFGYLVGATFPELPITKLNITPSFLRKTIQNSDENRNIKDISKIWVPSNPKGAERLPPEIVVSESDLYLRRLWGEPREDLTIKPKYLVTFTVGYNQRNNVDKAVKKFSDNFTILLFHYDGRTTEWDDFEWSKRAIHVSARKQTKWWYAKRFLHPDIVAPYDYIFIWDEDLGVDHFNAEEYIKLVRKYGLEISQPGLDQTKGATWQMTKRRVGHDVHKETTEKPGWCSDPHLPPCAAFVEIMAPVFSRDAWRCVWHMIQNDLVHGWGLDLALQRCIEPAHEKIGVVDAQWIVHQSLPSLGSQGQEVDGKPAWQGVRQRCSKEWNMFKLRMANAEKSYYASMGIDSSNFTGHT</sequence>
<dbReference type="EMBL" id="JAVIJP010000007">
    <property type="protein sequence ID" value="KAL3649807.1"/>
    <property type="molecule type" value="Genomic_DNA"/>
</dbReference>
<feature type="transmembrane region" description="Helical" evidence="1">
    <location>
        <begin position="27"/>
        <end position="45"/>
    </location>
</feature>
<keyword evidence="1" id="KW-1133">Transmembrane helix</keyword>
<keyword evidence="1" id="KW-0812">Transmembrane</keyword>
<reference evidence="3" key="1">
    <citation type="journal article" date="2024" name="IScience">
        <title>Strigolactones Initiate the Formation of Haustorium-like Structures in Castilleja.</title>
        <authorList>
            <person name="Buerger M."/>
            <person name="Peterson D."/>
            <person name="Chory J."/>
        </authorList>
    </citation>
    <scope>NUCLEOTIDE SEQUENCE [LARGE SCALE GENOMIC DNA]</scope>
</reference>
<dbReference type="AlphaFoldDB" id="A0ABD3E7R6"/>